<keyword evidence="5" id="KW-1185">Reference proteome</keyword>
<dbReference type="GeneTree" id="ENSGT01030000234607"/>
<dbReference type="PANTHER" id="PTHR21228">
    <property type="entry name" value="FAST LEU-RICH DOMAIN-CONTAINING"/>
    <property type="match status" value="1"/>
</dbReference>
<dbReference type="InterPro" id="IPR013584">
    <property type="entry name" value="RAP"/>
</dbReference>
<dbReference type="RefSeq" id="XP_022624104.1">
    <property type="nucleotide sequence ID" value="XM_022768383.1"/>
</dbReference>
<sequence>MSVWVTEEVMRRAVRFCRSPWTPRSFLVTTSIQETNFPTQMVHVCGTKQSQPCRARSLVSSVRFYSQDRIHSEDLEEKESSPLADSSLPAGTTSGLIQRTQPFIDKLYHCGSPSDVLDLTCQYAPTVQQISSCLTHMWSTTKKMTDEQRRYELQLMFEHPAFDRLLQMAMKSVGYMHSKDVAHSLLSMVNLGVPQNSRVIQTLLRTCQEKLNRFDEKSLSILASCLEHMENSPNVSALKEGMRLVVEASLPGIKKVISLQTMMRMLGKDAPLNLKRKLERKALSMTDEFSLPNSQYMISTMATMGFYSKPLLDICSKKITENLDEIPFNRLFLVLQSCRELHYRNLDLLTGISDYVTSMLDIWTNKQVLLFLSVFESLIFCPAALMEGYAKKVISRPDALTLKDLLCVLKVYSSLNYDLQHHRQQFLDSLSQVLDSYLPKISGFNLLKAVFYLCLLGHFPSSSLEQLLQSSTMEQFNNTPPRFLRKQERRFQTVDLCLRLDRPPLPRPLSVPPSFLGDPTPHSPSANQWLSQSLQSVVRDLADTALQEMVMVENVYLIDGVITKALPNQTSVTEAGSSEGGDLSPAESSQSIAVICAPLSGFCFGTSNPCGLLAVKIRHLKISGYNPVLVTERELQAVSEEKRTEFLRGRIFPERHRHPETDQLQP</sequence>
<feature type="domain" description="RAP" evidence="3">
    <location>
        <begin position="594"/>
        <end position="650"/>
    </location>
</feature>
<dbReference type="InterPro" id="IPR010622">
    <property type="entry name" value="FAST_Leu-rich"/>
</dbReference>
<evidence type="ECO:0000313" key="5">
    <source>
        <dbReference type="Proteomes" id="UP000261420"/>
    </source>
</evidence>
<dbReference type="OMA" id="FEIRMDS"/>
<dbReference type="GeneID" id="111238727"/>
<evidence type="ECO:0000256" key="1">
    <source>
        <dbReference type="ARBA" id="ARBA00004173"/>
    </source>
</evidence>
<dbReference type="STRING" id="41447.ENSSDUP00000030107"/>
<dbReference type="GO" id="GO:0035770">
    <property type="term" value="C:ribonucleoprotein granule"/>
    <property type="evidence" value="ECO:0007669"/>
    <property type="project" value="TreeGrafter"/>
</dbReference>
<organism evidence="4 5">
    <name type="scientific">Seriola dumerili</name>
    <name type="common">Greater amberjack</name>
    <name type="synonym">Caranx dumerili</name>
    <dbReference type="NCBI Taxonomy" id="41447"/>
    <lineage>
        <taxon>Eukaryota</taxon>
        <taxon>Metazoa</taxon>
        <taxon>Chordata</taxon>
        <taxon>Craniata</taxon>
        <taxon>Vertebrata</taxon>
        <taxon>Euteleostomi</taxon>
        <taxon>Actinopterygii</taxon>
        <taxon>Neopterygii</taxon>
        <taxon>Teleostei</taxon>
        <taxon>Neoteleostei</taxon>
        <taxon>Acanthomorphata</taxon>
        <taxon>Carangaria</taxon>
        <taxon>Carangiformes</taxon>
        <taxon>Carangidae</taxon>
        <taxon>Seriola</taxon>
    </lineage>
</organism>
<reference evidence="4" key="1">
    <citation type="submission" date="2025-08" db="UniProtKB">
        <authorList>
            <consortium name="Ensembl"/>
        </authorList>
    </citation>
    <scope>IDENTIFICATION</scope>
</reference>
<evidence type="ECO:0000313" key="4">
    <source>
        <dbReference type="Ensembl" id="ENSSDUP00000030107.1"/>
    </source>
</evidence>
<dbReference type="KEGG" id="sdu:111238727"/>
<dbReference type="InterPro" id="IPR050870">
    <property type="entry name" value="FAST_kinase"/>
</dbReference>
<dbReference type="Ensembl" id="ENSSDUT00000030622.1">
    <property type="protein sequence ID" value="ENSSDUP00000030107.1"/>
    <property type="gene ID" value="ENSSDUG00000021702.1"/>
</dbReference>
<evidence type="ECO:0000256" key="2">
    <source>
        <dbReference type="ARBA" id="ARBA00023128"/>
    </source>
</evidence>
<keyword evidence="2" id="KW-0496">Mitochondrion</keyword>
<protein>
    <submittedName>
        <fullName evidence="4">FAST kinase domains 2</fullName>
    </submittedName>
</protein>
<dbReference type="Pfam" id="PF06743">
    <property type="entry name" value="FAST_1"/>
    <property type="match status" value="1"/>
</dbReference>
<comment type="subcellular location">
    <subcellularLocation>
        <location evidence="1">Mitochondrion</location>
    </subcellularLocation>
</comment>
<dbReference type="AlphaFoldDB" id="A0A3B4VHT7"/>
<dbReference type="CTD" id="22868"/>
<dbReference type="GO" id="GO:0003723">
    <property type="term" value="F:RNA binding"/>
    <property type="evidence" value="ECO:0007669"/>
    <property type="project" value="TreeGrafter"/>
</dbReference>
<dbReference type="GO" id="GO:0044528">
    <property type="term" value="P:regulation of mitochondrial mRNA stability"/>
    <property type="evidence" value="ECO:0007669"/>
    <property type="project" value="InterPro"/>
</dbReference>
<name>A0A3B4VHT7_SERDU</name>
<evidence type="ECO:0000259" key="3">
    <source>
        <dbReference type="SMART" id="SM00952"/>
    </source>
</evidence>
<proteinExistence type="predicted"/>
<reference evidence="4" key="2">
    <citation type="submission" date="2025-09" db="UniProtKB">
        <authorList>
            <consortium name="Ensembl"/>
        </authorList>
    </citation>
    <scope>IDENTIFICATION</scope>
</reference>
<dbReference type="GO" id="GO:0005759">
    <property type="term" value="C:mitochondrial matrix"/>
    <property type="evidence" value="ECO:0007669"/>
    <property type="project" value="TreeGrafter"/>
</dbReference>
<accession>A0A3B4VHT7</accession>
<dbReference type="Proteomes" id="UP000261420">
    <property type="component" value="Unplaced"/>
</dbReference>
<dbReference type="GO" id="GO:0000963">
    <property type="term" value="P:mitochondrial RNA processing"/>
    <property type="evidence" value="ECO:0007669"/>
    <property type="project" value="TreeGrafter"/>
</dbReference>
<dbReference type="SMART" id="SM00952">
    <property type="entry name" value="RAP"/>
    <property type="match status" value="1"/>
</dbReference>
<dbReference type="PANTHER" id="PTHR21228:SF1">
    <property type="entry name" value="FAST KINASE DOMAIN-CONTAINING PROTEIN 2, MITOCHONDRIAL"/>
    <property type="match status" value="1"/>
</dbReference>